<dbReference type="AlphaFoldDB" id="A0A2N3IJ01"/>
<dbReference type="Pfam" id="PF19788">
    <property type="entry name" value="DUF6272"/>
    <property type="match status" value="1"/>
</dbReference>
<dbReference type="InterPro" id="IPR046239">
    <property type="entry name" value="DUF6272"/>
</dbReference>
<comment type="caution">
    <text evidence="1">The sequence shown here is derived from an EMBL/GenBank/DDBJ whole genome shotgun (WGS) entry which is preliminary data.</text>
</comment>
<name>A0A2N3IJ01_9BACT</name>
<evidence type="ECO:0000313" key="2">
    <source>
        <dbReference type="Proteomes" id="UP000233387"/>
    </source>
</evidence>
<accession>A0A2N3IJ01</accession>
<reference evidence="1 2" key="1">
    <citation type="submission" date="2017-06" db="EMBL/GenBank/DDBJ databases">
        <title>Raineya orbicola gen. nov., sp. nov. a slightly thermophilic bacterium of the phylum Bacteroidetes and the description of Raineyaceae fam. nov.</title>
        <authorList>
            <person name="Albuquerque L."/>
            <person name="Polonia A.R.M."/>
            <person name="Barroso C."/>
            <person name="Froufe H.J.C."/>
            <person name="Lage O."/>
            <person name="Lobo-Da-Cunha A."/>
            <person name="Egas C."/>
            <person name="Da Costa M.S."/>
        </authorList>
    </citation>
    <scope>NUCLEOTIDE SEQUENCE [LARGE SCALE GENOMIC DNA]</scope>
    <source>
        <strain evidence="1 2">SPSPC-11</strain>
    </source>
</reference>
<proteinExistence type="predicted"/>
<dbReference type="RefSeq" id="WP_133121490.1">
    <property type="nucleotide sequence ID" value="NZ_NKXO01000008.1"/>
</dbReference>
<organism evidence="1 2">
    <name type="scientific">Raineya orbicola</name>
    <dbReference type="NCBI Taxonomy" id="2016530"/>
    <lineage>
        <taxon>Bacteria</taxon>
        <taxon>Pseudomonadati</taxon>
        <taxon>Bacteroidota</taxon>
        <taxon>Cytophagia</taxon>
        <taxon>Cytophagales</taxon>
        <taxon>Raineyaceae</taxon>
        <taxon>Raineya</taxon>
    </lineage>
</organism>
<evidence type="ECO:0000313" key="1">
    <source>
        <dbReference type="EMBL" id="PKQ70330.1"/>
    </source>
</evidence>
<dbReference type="NCBIfam" id="NF038262">
    <property type="entry name" value="SiaB_fam_kinase"/>
    <property type="match status" value="1"/>
</dbReference>
<keyword evidence="2" id="KW-1185">Reference proteome</keyword>
<protein>
    <submittedName>
        <fullName evidence="1">Uncharacterized protein</fullName>
    </submittedName>
</protein>
<dbReference type="EMBL" id="NKXO01000008">
    <property type="protein sequence ID" value="PKQ70330.1"/>
    <property type="molecule type" value="Genomic_DNA"/>
</dbReference>
<dbReference type="Proteomes" id="UP000233387">
    <property type="component" value="Unassembled WGS sequence"/>
</dbReference>
<dbReference type="OrthoDB" id="981434at2"/>
<sequence>MSKKFSFFHHYVNMSDDEVLISYKGPMSDVIIHEISKEIQSRLAEDPKSGKKVYAIFMELAQNIFFYSSESTILGGKTYRIGSIVLSQDEENYTLTTGNIVDKKWIPILWDRCEMINNADRETLRKMKFEQRDQGTMSTENSKGAGIGLIQVALTSAQPISIEFRDIDEEKSFFALSVSVKKNL</sequence>
<gene>
    <name evidence="1" type="ORF">Rain11_0709</name>
</gene>